<feature type="domain" description="Glutamine amidotransferase" evidence="2">
    <location>
        <begin position="15"/>
        <end position="204"/>
    </location>
</feature>
<dbReference type="InterPro" id="IPR006221">
    <property type="entry name" value="TrpG/PapA_dom"/>
</dbReference>
<comment type="caution">
    <text evidence="3">The sequence shown here is derived from an EMBL/GenBank/DDBJ whole genome shotgun (WGS) entry which is preliminary data.</text>
</comment>
<dbReference type="PRINTS" id="PR00099">
    <property type="entry name" value="CPSGATASE"/>
</dbReference>
<dbReference type="GO" id="GO:0000162">
    <property type="term" value="P:L-tryptophan biosynthetic process"/>
    <property type="evidence" value="ECO:0007669"/>
    <property type="project" value="TreeGrafter"/>
</dbReference>
<name>A0A542ZPD1_RARFA</name>
<dbReference type="InterPro" id="IPR050472">
    <property type="entry name" value="Anth_synth/Amidotransfase"/>
</dbReference>
<dbReference type="RefSeq" id="WP_246046167.1">
    <property type="nucleotide sequence ID" value="NZ_BAAASV010000002.1"/>
</dbReference>
<dbReference type="GO" id="GO:0005829">
    <property type="term" value="C:cytosol"/>
    <property type="evidence" value="ECO:0007669"/>
    <property type="project" value="TreeGrafter"/>
</dbReference>
<dbReference type="AlphaFoldDB" id="A0A542ZPD1"/>
<accession>A0A542ZPD1</accession>
<evidence type="ECO:0000256" key="1">
    <source>
        <dbReference type="ARBA" id="ARBA00022962"/>
    </source>
</evidence>
<dbReference type="Gene3D" id="3.40.50.880">
    <property type="match status" value="1"/>
</dbReference>
<protein>
    <submittedName>
        <fullName evidence="3">Para-aminobenzoate synthetase component 2</fullName>
    </submittedName>
</protein>
<dbReference type="InterPro" id="IPR017926">
    <property type="entry name" value="GATASE"/>
</dbReference>
<dbReference type="EMBL" id="VFOS01000002">
    <property type="protein sequence ID" value="TQL62177.1"/>
    <property type="molecule type" value="Genomic_DNA"/>
</dbReference>
<evidence type="ECO:0000313" key="4">
    <source>
        <dbReference type="Proteomes" id="UP000315389"/>
    </source>
</evidence>
<dbReference type="PANTHER" id="PTHR43418:SF4">
    <property type="entry name" value="MULTIFUNCTIONAL TRYPTOPHAN BIOSYNTHESIS PROTEIN"/>
    <property type="match status" value="1"/>
</dbReference>
<keyword evidence="4" id="KW-1185">Reference proteome</keyword>
<dbReference type="PRINTS" id="PR00097">
    <property type="entry name" value="ANTSNTHASEII"/>
</dbReference>
<dbReference type="PANTHER" id="PTHR43418">
    <property type="entry name" value="MULTIFUNCTIONAL TRYPTOPHAN BIOSYNTHESIS PROTEIN-RELATED"/>
    <property type="match status" value="1"/>
</dbReference>
<gene>
    <name evidence="3" type="ORF">FB461_1816</name>
</gene>
<organism evidence="3 4">
    <name type="scientific">Rarobacter faecitabidus</name>
    <dbReference type="NCBI Taxonomy" id="13243"/>
    <lineage>
        <taxon>Bacteria</taxon>
        <taxon>Bacillati</taxon>
        <taxon>Actinomycetota</taxon>
        <taxon>Actinomycetes</taxon>
        <taxon>Micrococcales</taxon>
        <taxon>Rarobacteraceae</taxon>
        <taxon>Rarobacter</taxon>
    </lineage>
</organism>
<sequence>MINALAGGPKRDGVLVLDNHDSFVHTIVGYLRALGARVTVLLNDDDAVPDALPRHAGVLVSPGPGSPRTAGQSLAVIDWCARTATPMLGVCLGHQALAEYFGGRVTLASRVMHGRTSLVEHNGSGVFAGLPRPLTVTRYHSLAVEPDSVPDVLEVTALTVPTPQDPARVIMGLQHRELPMTGVQFHPEAVLTEAGYPLLRNWLAEVG</sequence>
<dbReference type="Proteomes" id="UP000315389">
    <property type="component" value="Unassembled WGS sequence"/>
</dbReference>
<keyword evidence="1" id="KW-0315">Glutamine amidotransferase</keyword>
<evidence type="ECO:0000259" key="2">
    <source>
        <dbReference type="Pfam" id="PF00117"/>
    </source>
</evidence>
<dbReference type="CDD" id="cd01743">
    <property type="entry name" value="GATase1_Anthranilate_Synthase"/>
    <property type="match status" value="1"/>
</dbReference>
<dbReference type="PROSITE" id="PS51273">
    <property type="entry name" value="GATASE_TYPE_1"/>
    <property type="match status" value="1"/>
</dbReference>
<dbReference type="Pfam" id="PF00117">
    <property type="entry name" value="GATase"/>
    <property type="match status" value="1"/>
</dbReference>
<dbReference type="FunFam" id="3.40.50.880:FF:000003">
    <property type="entry name" value="Anthranilate synthase component II"/>
    <property type="match status" value="1"/>
</dbReference>
<dbReference type="NCBIfam" id="TIGR00566">
    <property type="entry name" value="trpG_papA"/>
    <property type="match status" value="1"/>
</dbReference>
<reference evidence="3 4" key="1">
    <citation type="submission" date="2019-06" db="EMBL/GenBank/DDBJ databases">
        <title>Sequencing the genomes of 1000 actinobacteria strains.</title>
        <authorList>
            <person name="Klenk H.-P."/>
        </authorList>
    </citation>
    <scope>NUCLEOTIDE SEQUENCE [LARGE SCALE GENOMIC DNA]</scope>
    <source>
        <strain evidence="3 4">DSM 4813</strain>
    </source>
</reference>
<proteinExistence type="predicted"/>
<dbReference type="SUPFAM" id="SSF52317">
    <property type="entry name" value="Class I glutamine amidotransferase-like"/>
    <property type="match status" value="1"/>
</dbReference>
<evidence type="ECO:0000313" key="3">
    <source>
        <dbReference type="EMBL" id="TQL62177.1"/>
    </source>
</evidence>
<dbReference type="GO" id="GO:0004049">
    <property type="term" value="F:anthranilate synthase activity"/>
    <property type="evidence" value="ECO:0007669"/>
    <property type="project" value="TreeGrafter"/>
</dbReference>
<dbReference type="PRINTS" id="PR00096">
    <property type="entry name" value="GATASE"/>
</dbReference>
<dbReference type="InterPro" id="IPR029062">
    <property type="entry name" value="Class_I_gatase-like"/>
</dbReference>